<comment type="caution">
    <text evidence="2">The sequence shown here is derived from an EMBL/GenBank/DDBJ whole genome shotgun (WGS) entry which is preliminary data.</text>
</comment>
<proteinExistence type="predicted"/>
<feature type="chain" id="PRO_5040946610" evidence="1">
    <location>
        <begin position="21"/>
        <end position="83"/>
    </location>
</feature>
<evidence type="ECO:0000313" key="2">
    <source>
        <dbReference type="EMBL" id="KAJ8063979.1"/>
    </source>
</evidence>
<keyword evidence="1" id="KW-0732">Signal</keyword>
<dbReference type="OrthoDB" id="3479602at2759"/>
<name>A0A9X0DIA7_9HELO</name>
<accession>A0A9X0DIA7</accession>
<reference evidence="2" key="1">
    <citation type="submission" date="2022-11" db="EMBL/GenBank/DDBJ databases">
        <title>Genome Resource of Sclerotinia nivalis Strain SnTB1, a Plant Pathogen Isolated from American Ginseng.</title>
        <authorList>
            <person name="Fan S."/>
        </authorList>
    </citation>
    <scope>NUCLEOTIDE SEQUENCE</scope>
    <source>
        <strain evidence="2">SnTB1</strain>
    </source>
</reference>
<dbReference type="EMBL" id="JAPEIS010000008">
    <property type="protein sequence ID" value="KAJ8063979.1"/>
    <property type="molecule type" value="Genomic_DNA"/>
</dbReference>
<evidence type="ECO:0000313" key="3">
    <source>
        <dbReference type="Proteomes" id="UP001152300"/>
    </source>
</evidence>
<keyword evidence="3" id="KW-1185">Reference proteome</keyword>
<feature type="signal peptide" evidence="1">
    <location>
        <begin position="1"/>
        <end position="20"/>
    </location>
</feature>
<organism evidence="2 3">
    <name type="scientific">Sclerotinia nivalis</name>
    <dbReference type="NCBI Taxonomy" id="352851"/>
    <lineage>
        <taxon>Eukaryota</taxon>
        <taxon>Fungi</taxon>
        <taxon>Dikarya</taxon>
        <taxon>Ascomycota</taxon>
        <taxon>Pezizomycotina</taxon>
        <taxon>Leotiomycetes</taxon>
        <taxon>Helotiales</taxon>
        <taxon>Sclerotiniaceae</taxon>
        <taxon>Sclerotinia</taxon>
    </lineage>
</organism>
<gene>
    <name evidence="2" type="ORF">OCU04_007824</name>
</gene>
<dbReference type="Proteomes" id="UP001152300">
    <property type="component" value="Unassembled WGS sequence"/>
</dbReference>
<sequence>MKSIVMKALLFLSIASLTAATTAQEKHAHTHTTSTLHPHDEGDELRHQDFIVDLDCQVSKTTNPAELILTCGLKSARKVPRHT</sequence>
<dbReference type="AlphaFoldDB" id="A0A9X0DIA7"/>
<evidence type="ECO:0000256" key="1">
    <source>
        <dbReference type="SAM" id="SignalP"/>
    </source>
</evidence>
<protein>
    <submittedName>
        <fullName evidence="2">Uncharacterized protein</fullName>
    </submittedName>
</protein>